<evidence type="ECO:0000259" key="10">
    <source>
        <dbReference type="PROSITE" id="PS50046"/>
    </source>
</evidence>
<dbReference type="Gene3D" id="3.30.450.40">
    <property type="match status" value="1"/>
</dbReference>
<dbReference type="CDD" id="cd00082">
    <property type="entry name" value="HisKA"/>
    <property type="match status" value="1"/>
</dbReference>
<gene>
    <name evidence="12" type="ORF">H7U22_02825</name>
</gene>
<dbReference type="Pfam" id="PF00360">
    <property type="entry name" value="PHY"/>
    <property type="match status" value="1"/>
</dbReference>
<evidence type="ECO:0000313" key="12">
    <source>
        <dbReference type="EMBL" id="MBC6109347.1"/>
    </source>
</evidence>
<name>A0ABR7KMP6_9SPHI</name>
<keyword evidence="4" id="KW-0600">Photoreceptor protein</keyword>
<dbReference type="InterPro" id="IPR013515">
    <property type="entry name" value="Phytochrome_cen-reg"/>
</dbReference>
<dbReference type="SMART" id="SM00388">
    <property type="entry name" value="HisKA"/>
    <property type="match status" value="1"/>
</dbReference>
<keyword evidence="9" id="KW-0675">Receptor</keyword>
<evidence type="ECO:0000256" key="9">
    <source>
        <dbReference type="ARBA" id="ARBA00023170"/>
    </source>
</evidence>
<accession>A0ABR7KMP6</accession>
<dbReference type="SMART" id="SM00065">
    <property type="entry name" value="GAF"/>
    <property type="match status" value="1"/>
</dbReference>
<keyword evidence="13" id="KW-1185">Reference proteome</keyword>
<keyword evidence="6" id="KW-0808">Transferase</keyword>
<dbReference type="Gene3D" id="3.30.450.270">
    <property type="match status" value="1"/>
</dbReference>
<dbReference type="InterPro" id="IPR035965">
    <property type="entry name" value="PAS-like_dom_sf"/>
</dbReference>
<proteinExistence type="inferred from homology"/>
<evidence type="ECO:0000256" key="7">
    <source>
        <dbReference type="ARBA" id="ARBA00022777"/>
    </source>
</evidence>
<dbReference type="InterPro" id="IPR036890">
    <property type="entry name" value="HATPase_C_sf"/>
</dbReference>
<sequence>MLELKFDLNNCDLEPIHIPGSIQSHGYFIAINQEEFISCCSENIYELSGLQAVDLIGKSLKYLERSLSLQDGNSLISEMVRLTKQVDHLEQLNPSLITIKDKPFNLIITASEALLFLEFEPIVVDGSSLLQSMIGRSVSHMLKDKNLNVLLNNTSIQVRKIIGFDRIMIYRFAPDGHGEVVSESKSENQDSWLGQHFPASDIPQQARSLYKINLTRLIADVEAVSSKILGFPDVKSLDLTHSQLRSVSPIHIQYLKNMGVASSFSISLIFRGELWGLIACHNYTPKFIDYRSRESAKLIGEILSSALEFRQEESDQQIHEIFNNHLVKLSKQLQKNDSLIDALTKHKTNLLNVVHGGGAVFVYEKRFVKLGITPNSAQIESLMKWIQAKSRKSIFHTNNLEAIYPPAKAFRKTASGLLLLVISRELNEYILFFKPEQLETISWAGNPTKQIEVGNNGLTHISPRKSFESWAETVVGKSINWSLEEIQAVSKLKEEIVYSINLKANAIRLMNEKLKEAYEELDTFSYTISHDLKNPVSAIKVFSQLLMRDASLSERGKQISRHIEDGAKKMNLMIDEVLEYSRIGRAETAYSMVDVSVMIERIITEMRIVFHDRFLNITVGNLPAIYGDSAMLMRVFANLIGNAVKYSQHSHSPKVHIEAINDGKSICYQITDNGIGIKPVDLPRIFDLFKRMSNVGQIEGSGVGLAIVKRIMDKHEGKVWAESVMNEGSVFYASFKHSKINQQ</sequence>
<dbReference type="Pfam" id="PF08446">
    <property type="entry name" value="PAS_2"/>
    <property type="match status" value="1"/>
</dbReference>
<dbReference type="InterPro" id="IPR029016">
    <property type="entry name" value="GAF-like_dom_sf"/>
</dbReference>
<comment type="catalytic activity">
    <reaction evidence="1">
        <text>ATP + protein L-histidine = ADP + protein N-phospho-L-histidine.</text>
        <dbReference type="EC" id="2.7.13.3"/>
    </reaction>
</comment>
<feature type="domain" description="Histidine kinase" evidence="11">
    <location>
        <begin position="527"/>
        <end position="739"/>
    </location>
</feature>
<evidence type="ECO:0000256" key="3">
    <source>
        <dbReference type="ARBA" id="ARBA00012438"/>
    </source>
</evidence>
<dbReference type="Gene3D" id="3.30.450.20">
    <property type="entry name" value="PAS domain"/>
    <property type="match status" value="1"/>
</dbReference>
<dbReference type="InterPro" id="IPR001294">
    <property type="entry name" value="Phytochrome"/>
</dbReference>
<dbReference type="EC" id="2.7.13.3" evidence="3"/>
<dbReference type="InterPro" id="IPR050351">
    <property type="entry name" value="BphY/WalK/GraS-like"/>
</dbReference>
<evidence type="ECO:0000313" key="13">
    <source>
        <dbReference type="Proteomes" id="UP000652755"/>
    </source>
</evidence>
<keyword evidence="5" id="KW-0716">Sensory transduction</keyword>
<evidence type="ECO:0000256" key="2">
    <source>
        <dbReference type="ARBA" id="ARBA00006402"/>
    </source>
</evidence>
<dbReference type="Pfam" id="PF02518">
    <property type="entry name" value="HATPase_c"/>
    <property type="match status" value="1"/>
</dbReference>
<dbReference type="InterPro" id="IPR003661">
    <property type="entry name" value="HisK_dim/P_dom"/>
</dbReference>
<organism evidence="12 13">
    <name type="scientific">Pedobacter fastidiosus</name>
    <dbReference type="NCBI Taxonomy" id="2765361"/>
    <lineage>
        <taxon>Bacteria</taxon>
        <taxon>Pseudomonadati</taxon>
        <taxon>Bacteroidota</taxon>
        <taxon>Sphingobacteriia</taxon>
        <taxon>Sphingobacteriales</taxon>
        <taxon>Sphingobacteriaceae</taxon>
        <taxon>Pedobacter</taxon>
    </lineage>
</organism>
<dbReference type="EMBL" id="JACRYL010000002">
    <property type="protein sequence ID" value="MBC6109347.1"/>
    <property type="molecule type" value="Genomic_DNA"/>
</dbReference>
<dbReference type="SUPFAM" id="SSF55781">
    <property type="entry name" value="GAF domain-like"/>
    <property type="match status" value="2"/>
</dbReference>
<dbReference type="InterPro" id="IPR005467">
    <property type="entry name" value="His_kinase_dom"/>
</dbReference>
<dbReference type="SMART" id="SM00387">
    <property type="entry name" value="HATPase_c"/>
    <property type="match status" value="1"/>
</dbReference>
<dbReference type="InterPro" id="IPR016132">
    <property type="entry name" value="Phyto_chromo_attachment"/>
</dbReference>
<keyword evidence="8" id="KW-0157">Chromophore</keyword>
<dbReference type="PROSITE" id="PS50046">
    <property type="entry name" value="PHYTOCHROME_2"/>
    <property type="match status" value="1"/>
</dbReference>
<comment type="similarity">
    <text evidence="2">In the N-terminal section; belongs to the phytochrome family.</text>
</comment>
<evidence type="ECO:0000256" key="5">
    <source>
        <dbReference type="ARBA" id="ARBA00022606"/>
    </source>
</evidence>
<dbReference type="SUPFAM" id="SSF55874">
    <property type="entry name" value="ATPase domain of HSP90 chaperone/DNA topoisomerase II/histidine kinase"/>
    <property type="match status" value="1"/>
</dbReference>
<evidence type="ECO:0000256" key="8">
    <source>
        <dbReference type="ARBA" id="ARBA00022991"/>
    </source>
</evidence>
<dbReference type="InterPro" id="IPR036097">
    <property type="entry name" value="HisK_dim/P_sf"/>
</dbReference>
<dbReference type="InterPro" id="IPR003018">
    <property type="entry name" value="GAF"/>
</dbReference>
<dbReference type="InterPro" id="IPR043150">
    <property type="entry name" value="Phytochrome_PHY_sf"/>
</dbReference>
<dbReference type="PRINTS" id="PR01033">
    <property type="entry name" value="PHYTOCHROME"/>
</dbReference>
<dbReference type="PANTHER" id="PTHR42878:SF15">
    <property type="entry name" value="BACTERIOPHYTOCHROME"/>
    <property type="match status" value="1"/>
</dbReference>
<dbReference type="InterPro" id="IPR013654">
    <property type="entry name" value="PAS_2"/>
</dbReference>
<dbReference type="PROSITE" id="PS50109">
    <property type="entry name" value="HIS_KIN"/>
    <property type="match status" value="1"/>
</dbReference>
<dbReference type="Proteomes" id="UP000652755">
    <property type="component" value="Unassembled WGS sequence"/>
</dbReference>
<dbReference type="PANTHER" id="PTHR42878">
    <property type="entry name" value="TWO-COMPONENT HISTIDINE KINASE"/>
    <property type="match status" value="1"/>
</dbReference>
<dbReference type="Gene3D" id="3.30.565.10">
    <property type="entry name" value="Histidine kinase-like ATPase, C-terminal domain"/>
    <property type="match status" value="1"/>
</dbReference>
<keyword evidence="7" id="KW-0418">Kinase</keyword>
<dbReference type="Gene3D" id="1.10.287.130">
    <property type="match status" value="1"/>
</dbReference>
<reference evidence="12 13" key="1">
    <citation type="submission" date="2020-08" db="EMBL/GenBank/DDBJ databases">
        <authorList>
            <person name="Sun Q."/>
            <person name="Inoue M."/>
        </authorList>
    </citation>
    <scope>NUCLEOTIDE SEQUENCE [LARGE SCALE GENOMIC DNA]</scope>
    <source>
        <strain evidence="12 13">CCM 8938</strain>
    </source>
</reference>
<dbReference type="SUPFAM" id="SSF47384">
    <property type="entry name" value="Homodimeric domain of signal transducing histidine kinase"/>
    <property type="match status" value="1"/>
</dbReference>
<comment type="caution">
    <text evidence="12">The sequence shown here is derived from an EMBL/GenBank/DDBJ whole genome shotgun (WGS) entry which is preliminary data.</text>
</comment>
<dbReference type="SUPFAM" id="SSF55785">
    <property type="entry name" value="PYP-like sensor domain (PAS domain)"/>
    <property type="match status" value="1"/>
</dbReference>
<evidence type="ECO:0000256" key="4">
    <source>
        <dbReference type="ARBA" id="ARBA00022543"/>
    </source>
</evidence>
<dbReference type="Pfam" id="PF00512">
    <property type="entry name" value="HisKA"/>
    <property type="match status" value="1"/>
</dbReference>
<evidence type="ECO:0000256" key="1">
    <source>
        <dbReference type="ARBA" id="ARBA00000085"/>
    </source>
</evidence>
<dbReference type="RefSeq" id="WP_187069829.1">
    <property type="nucleotide sequence ID" value="NZ_JACRYL010000002.1"/>
</dbReference>
<feature type="domain" description="Phytochrome chromophore attachment site" evidence="10">
    <location>
        <begin position="146"/>
        <end position="305"/>
    </location>
</feature>
<evidence type="ECO:0000259" key="11">
    <source>
        <dbReference type="PROSITE" id="PS50109"/>
    </source>
</evidence>
<dbReference type="Pfam" id="PF01590">
    <property type="entry name" value="GAF"/>
    <property type="match status" value="1"/>
</dbReference>
<evidence type="ECO:0000256" key="6">
    <source>
        <dbReference type="ARBA" id="ARBA00022679"/>
    </source>
</evidence>
<protein>
    <recommendedName>
        <fullName evidence="3">histidine kinase</fullName>
        <ecNumber evidence="3">2.7.13.3</ecNumber>
    </recommendedName>
</protein>
<dbReference type="InterPro" id="IPR003594">
    <property type="entry name" value="HATPase_dom"/>
</dbReference>